<dbReference type="STRING" id="1517416.IDAT_11185"/>
<organism evidence="1 2">
    <name type="scientific">Pseudidiomarina atlantica</name>
    <dbReference type="NCBI Taxonomy" id="1517416"/>
    <lineage>
        <taxon>Bacteria</taxon>
        <taxon>Pseudomonadati</taxon>
        <taxon>Pseudomonadota</taxon>
        <taxon>Gammaproteobacteria</taxon>
        <taxon>Alteromonadales</taxon>
        <taxon>Idiomarinaceae</taxon>
        <taxon>Pseudidiomarina</taxon>
    </lineage>
</organism>
<dbReference type="RefSeq" id="WP_034733594.1">
    <property type="nucleotide sequence ID" value="NZ_JPIN01000012.1"/>
</dbReference>
<dbReference type="EMBL" id="JPIN01000012">
    <property type="protein sequence ID" value="KFZ28142.1"/>
    <property type="molecule type" value="Genomic_DNA"/>
</dbReference>
<comment type="caution">
    <text evidence="1">The sequence shown here is derived from an EMBL/GenBank/DDBJ whole genome shotgun (WGS) entry which is preliminary data.</text>
</comment>
<evidence type="ECO:0008006" key="3">
    <source>
        <dbReference type="Google" id="ProtNLM"/>
    </source>
</evidence>
<protein>
    <recommendedName>
        <fullName evidence="3">Plant Basic Secretory Protein</fullName>
    </recommendedName>
</protein>
<name>A0A094ILU4_9GAMM</name>
<proteinExistence type="predicted"/>
<dbReference type="Proteomes" id="UP000053718">
    <property type="component" value="Unassembled WGS sequence"/>
</dbReference>
<evidence type="ECO:0000313" key="1">
    <source>
        <dbReference type="EMBL" id="KFZ28142.1"/>
    </source>
</evidence>
<dbReference type="eggNOG" id="ENOG5032SNU">
    <property type="taxonomic scope" value="Bacteria"/>
</dbReference>
<sequence>MQKGLDVVKKVVLIFVVVLIPALAWSYAKPIRLLLPNLNGMQCNGAICVEDPKKIDKAADLYESAVANLAAVRISLSASPNFIYCSTAECYESFGGGSERAISYPFLGTVIAPESWQSYITQHELIHWFQFSEIGAVSTMMKPNWFREGMAYVYSGAPESDIPEHYLPMMAKYRDWHSGKSWSEVIHQAGDL</sequence>
<evidence type="ECO:0000313" key="2">
    <source>
        <dbReference type="Proteomes" id="UP000053718"/>
    </source>
</evidence>
<keyword evidence="2" id="KW-1185">Reference proteome</keyword>
<dbReference type="AlphaFoldDB" id="A0A094ILU4"/>
<dbReference type="OrthoDB" id="7866626at2"/>
<reference evidence="1 2" key="1">
    <citation type="submission" date="2014-06" db="EMBL/GenBank/DDBJ databases">
        <title>Draft genome sequence of Idiomarina sp. MCCC 1A10513.</title>
        <authorList>
            <person name="Du J."/>
            <person name="Lai Q."/>
            <person name="Shao Z."/>
        </authorList>
    </citation>
    <scope>NUCLEOTIDE SEQUENCE [LARGE SCALE GENOMIC DNA]</scope>
    <source>
        <strain evidence="1 2">MCCC 1A10513</strain>
    </source>
</reference>
<gene>
    <name evidence="1" type="ORF">IDAT_11185</name>
</gene>
<accession>A0A094ILU4</accession>